<dbReference type="UniPathway" id="UPA00560"/>
<dbReference type="AlphaFoldDB" id="A0A1Q9AD70"/>
<dbReference type="GO" id="GO:0031471">
    <property type="term" value="C:ethanolamine degradation polyhedral organelle"/>
    <property type="evidence" value="ECO:0007669"/>
    <property type="project" value="UniProtKB-UniRule"/>
</dbReference>
<accession>A0A1Q9AD70</accession>
<dbReference type="PIRSF" id="PIRSF018982">
    <property type="entry name" value="EutC"/>
    <property type="match status" value="1"/>
</dbReference>
<dbReference type="EMBL" id="MKIO01000041">
    <property type="protein sequence ID" value="OLP52870.1"/>
    <property type="molecule type" value="Genomic_DNA"/>
</dbReference>
<comment type="cofactor">
    <cofactor evidence="5">
        <name>adenosylcob(III)alamin</name>
        <dbReference type="ChEBI" id="CHEBI:18408"/>
    </cofactor>
    <text evidence="5">Binds between the large and small subunits.</text>
</comment>
<dbReference type="Gene3D" id="3.40.50.11240">
    <property type="entry name" value="Ethanolamine ammonia-lyase light chain (EutC)"/>
    <property type="match status" value="1"/>
</dbReference>
<proteinExistence type="inferred from homology"/>
<comment type="pathway">
    <text evidence="5">Amine and polyamine degradation; ethanolamine degradation.</text>
</comment>
<comment type="catalytic activity">
    <reaction evidence="5">
        <text>ethanolamine = acetaldehyde + NH4(+)</text>
        <dbReference type="Rhea" id="RHEA:15313"/>
        <dbReference type="ChEBI" id="CHEBI:15343"/>
        <dbReference type="ChEBI" id="CHEBI:28938"/>
        <dbReference type="ChEBI" id="CHEBI:57603"/>
        <dbReference type="EC" id="4.3.1.7"/>
    </reaction>
</comment>
<evidence type="ECO:0000256" key="4">
    <source>
        <dbReference type="ARBA" id="ARBA00024446"/>
    </source>
</evidence>
<keyword evidence="3 5" id="KW-0170">Cobalt</keyword>
<evidence type="ECO:0000256" key="5">
    <source>
        <dbReference type="HAMAP-Rule" id="MF_00601"/>
    </source>
</evidence>
<dbReference type="RefSeq" id="WP_075636737.1">
    <property type="nucleotide sequence ID" value="NZ_MKIO01000041.1"/>
</dbReference>
<dbReference type="InterPro" id="IPR009246">
    <property type="entry name" value="EutC"/>
</dbReference>
<dbReference type="NCBIfam" id="NF003971">
    <property type="entry name" value="PRK05465.1"/>
    <property type="match status" value="1"/>
</dbReference>
<dbReference type="EC" id="4.3.1.7" evidence="5"/>
<dbReference type="InterPro" id="IPR042251">
    <property type="entry name" value="EutC_C"/>
</dbReference>
<dbReference type="InterPro" id="IPR042255">
    <property type="entry name" value="EutC_N"/>
</dbReference>
<keyword evidence="2 5" id="KW-0456">Lyase</keyword>
<dbReference type="Gene3D" id="1.10.30.40">
    <property type="entry name" value="Ethanolamine ammonia-lyase light chain (EutC), N-terminal domain"/>
    <property type="match status" value="1"/>
</dbReference>
<organism evidence="6 7">
    <name type="scientific">Xaviernesmea rhizosphaerae</name>
    <dbReference type="NCBI Taxonomy" id="1672749"/>
    <lineage>
        <taxon>Bacteria</taxon>
        <taxon>Pseudomonadati</taxon>
        <taxon>Pseudomonadota</taxon>
        <taxon>Alphaproteobacteria</taxon>
        <taxon>Hyphomicrobiales</taxon>
        <taxon>Rhizobiaceae</taxon>
        <taxon>Rhizobium/Agrobacterium group</taxon>
        <taxon>Xaviernesmea</taxon>
    </lineage>
</organism>
<feature type="binding site" evidence="5">
    <location>
        <position position="146"/>
    </location>
    <ligand>
        <name>adenosylcob(III)alamin</name>
        <dbReference type="ChEBI" id="CHEBI:18408"/>
    </ligand>
</feature>
<sequence length="252" mass="26268">MTATSDPFERLRRLTRARVALGRAGDGLPTEALLAFQMAHAKARDAVHGHVDFDAVAEALAPLESLRVKSGAADRAIYLRRPDLGRRLSAGTDSLPAGPVDLAIVVADGLSSVAVEQHAAAVVTRLARLLPDLSLGPIVLAEQARVAIGDDIGARMRAGMVLVLIGERPGLSSADSLGAYLTFAPEVGMRDSARNCVSNIHDHGLLPAAAADKLAWLIREALRLKLTGVGLKEAAPGALLADVAGGPMLDHD</sequence>
<evidence type="ECO:0000256" key="2">
    <source>
        <dbReference type="ARBA" id="ARBA00023239"/>
    </source>
</evidence>
<dbReference type="GO" id="GO:0046336">
    <property type="term" value="P:ethanolamine catabolic process"/>
    <property type="evidence" value="ECO:0007669"/>
    <property type="project" value="UniProtKB-UniRule"/>
</dbReference>
<evidence type="ECO:0000313" key="7">
    <source>
        <dbReference type="Proteomes" id="UP000186143"/>
    </source>
</evidence>
<dbReference type="GO" id="GO:0031419">
    <property type="term" value="F:cobalamin binding"/>
    <property type="evidence" value="ECO:0007669"/>
    <property type="project" value="UniProtKB-UniRule"/>
</dbReference>
<feature type="binding site" evidence="5">
    <location>
        <position position="167"/>
    </location>
    <ligand>
        <name>adenosylcob(III)alamin</name>
        <dbReference type="ChEBI" id="CHEBI:18408"/>
    </ligand>
</feature>
<dbReference type="PANTHER" id="PTHR39330">
    <property type="entry name" value="ETHANOLAMINE AMMONIA-LYASE LIGHT CHAIN"/>
    <property type="match status" value="1"/>
</dbReference>
<comment type="caution">
    <text evidence="6">The sequence shown here is derived from an EMBL/GenBank/DDBJ whole genome shotgun (WGS) entry which is preliminary data.</text>
</comment>
<dbReference type="OrthoDB" id="114248at2"/>
<dbReference type="GO" id="GO:0009350">
    <property type="term" value="C:ethanolamine ammonia-lyase complex"/>
    <property type="evidence" value="ECO:0007669"/>
    <property type="project" value="UniProtKB-UniRule"/>
</dbReference>
<gene>
    <name evidence="5" type="primary">eutC</name>
    <name evidence="6" type="ORF">BJF92_17575</name>
</gene>
<dbReference type="PANTHER" id="PTHR39330:SF1">
    <property type="entry name" value="ETHANOLAMINE AMMONIA-LYASE SMALL SUBUNIT"/>
    <property type="match status" value="1"/>
</dbReference>
<reference evidence="6 7" key="1">
    <citation type="submission" date="2016-09" db="EMBL/GenBank/DDBJ databases">
        <title>Rhizobium sp. nov., a novel species isolated from the rice rhizosphere.</title>
        <authorList>
            <person name="Zhao J."/>
            <person name="Zhang X."/>
        </authorList>
    </citation>
    <scope>NUCLEOTIDE SEQUENCE [LARGE SCALE GENOMIC DNA]</scope>
    <source>
        <strain evidence="6 7">MH17</strain>
    </source>
</reference>
<protein>
    <recommendedName>
        <fullName evidence="5">Ethanolamine ammonia-lyase small subunit</fullName>
        <shortName evidence="5">EAL small subunit</shortName>
        <ecNumber evidence="5">4.3.1.7</ecNumber>
    </recommendedName>
</protein>
<dbReference type="Proteomes" id="UP000186143">
    <property type="component" value="Unassembled WGS sequence"/>
</dbReference>
<comment type="subcellular location">
    <subcellularLocation>
        <location evidence="5">Bacterial microcompartment</location>
    </subcellularLocation>
</comment>
<dbReference type="GO" id="GO:0008851">
    <property type="term" value="F:ethanolamine ammonia-lyase activity"/>
    <property type="evidence" value="ECO:0007669"/>
    <property type="project" value="UniProtKB-UniRule"/>
</dbReference>
<keyword evidence="1 5" id="KW-0846">Cobalamin</keyword>
<comment type="subunit">
    <text evidence="5">The basic unit is a heterodimer which dimerizes to form tetramers. The heterotetramers trimerize; 6 large subunits form a core ring with 6 small subunits projecting outwards.</text>
</comment>
<keyword evidence="4 5" id="KW-1283">Bacterial microcompartment</keyword>
<comment type="similarity">
    <text evidence="5">Belongs to the EutC family.</text>
</comment>
<evidence type="ECO:0000256" key="3">
    <source>
        <dbReference type="ARBA" id="ARBA00023285"/>
    </source>
</evidence>
<comment type="function">
    <text evidence="5">Catalyzes the deamination of various vicinal amino-alcohols to oxo compounds. Allows this organism to utilize ethanolamine as the sole source of nitrogen and carbon in the presence of external vitamin B12.</text>
</comment>
<dbReference type="HAMAP" id="MF_00601">
    <property type="entry name" value="EutC"/>
    <property type="match status" value="1"/>
</dbReference>
<name>A0A1Q9AD70_9HYPH</name>
<dbReference type="STRING" id="1672749.BJF92_17575"/>
<feature type="binding site" evidence="5">
    <location>
        <position position="196"/>
    </location>
    <ligand>
        <name>adenosylcob(III)alamin</name>
        <dbReference type="ChEBI" id="CHEBI:18408"/>
    </ligand>
</feature>
<evidence type="ECO:0000256" key="1">
    <source>
        <dbReference type="ARBA" id="ARBA00022628"/>
    </source>
</evidence>
<dbReference type="GO" id="GO:0006520">
    <property type="term" value="P:amino acid metabolic process"/>
    <property type="evidence" value="ECO:0007669"/>
    <property type="project" value="InterPro"/>
</dbReference>
<dbReference type="Pfam" id="PF05985">
    <property type="entry name" value="EutC"/>
    <property type="match status" value="1"/>
</dbReference>
<evidence type="ECO:0000313" key="6">
    <source>
        <dbReference type="EMBL" id="OLP52870.1"/>
    </source>
</evidence>